<dbReference type="GO" id="GO:0003723">
    <property type="term" value="F:RNA binding"/>
    <property type="evidence" value="ECO:0007669"/>
    <property type="project" value="InterPro"/>
</dbReference>
<dbReference type="InterPro" id="IPR002885">
    <property type="entry name" value="PPR_rpt"/>
</dbReference>
<dbReference type="Gene3D" id="3.30.2350.10">
    <property type="entry name" value="Pseudouridine synthase"/>
    <property type="match status" value="1"/>
</dbReference>
<dbReference type="Gene3D" id="1.25.40.10">
    <property type="entry name" value="Tetratricopeptide repeat domain"/>
    <property type="match status" value="4"/>
</dbReference>
<dbReference type="PANTHER" id="PTHR47447">
    <property type="entry name" value="OS03G0856100 PROTEIN"/>
    <property type="match status" value="1"/>
</dbReference>
<dbReference type="Pfam" id="PF13812">
    <property type="entry name" value="PPR_3"/>
    <property type="match status" value="2"/>
</dbReference>
<dbReference type="GO" id="GO:0009982">
    <property type="term" value="F:pseudouridine synthase activity"/>
    <property type="evidence" value="ECO:0007669"/>
    <property type="project" value="InterPro"/>
</dbReference>
<sequence>MELFAHRPSTSSHGPGRCSKLHRTSLEDLLAELGEDPAPEPVLQVLEPVLPSWVESPKKATVVLSALAKKKLPGAAIQVLAAMQSRKAEVNSFHISSAISAAGRCRDWALALSLLQRPELAAHPTEIAWNAAISACETGSGWQQALLLLDQMPLARVLPGIVSFNATLNACKQGTDWQLALGLMRRMAVQELKPDLVTFGTAIAACGSDWQSAIELLSQMLASGNKASSIIVASLRTAQSKIRNAANHGHATCGALRLPSFQQNQLVSGIRWQRQVSGWLVAVEVGTGDYVKSYNAAISACEKAGRWQLAAGLLFEMRSSLLLPDIVSFNATILSCREGCEWQLAVHLMNALSDFDLAPVTPTFNALLTACGARWPLALASLHNMTAAVVVPDTISFTAAIAALEKGGEWQGALQLFEYMLEASAEPSAVTYNAIISACEGGPWQHALRLFERMSSQDIQPDVISHNAVMSVLGTSGQRGLALSLLARMQAEQISPDDVTFVPVALACKRAGAWQDVMALLPKMLQCRLVPDAVYAGCATGTVRAGRGDDFALSFLRSLRTLWELDAADSSTAADGPEVLQTGSGIVAVLKPAHVTTQGLVESLQQRAPVGTALSIVSRLDYPTSGVLPLVVGAEGSLQTNWFRSLFAAGLVRKEYYCLCEGPSLGQVGMCGEVDAPLLTWEVEGSEDGGLGSRSEVSEHGREAFTQYEVTKRFRPPRLPQSQEATQLSQISEEFEDELIFLRVRPRTGRTHQIRVHMASIGRPLVGDFTYGKRAKTLLPSCPRLFLHCHRVELIDFEDSPFAAIADLPEDLRNALKTLASAEIH</sequence>
<organism evidence="4 5">
    <name type="scientific">Symbiodinium natans</name>
    <dbReference type="NCBI Taxonomy" id="878477"/>
    <lineage>
        <taxon>Eukaryota</taxon>
        <taxon>Sar</taxon>
        <taxon>Alveolata</taxon>
        <taxon>Dinophyceae</taxon>
        <taxon>Suessiales</taxon>
        <taxon>Symbiodiniaceae</taxon>
        <taxon>Symbiodinium</taxon>
    </lineage>
</organism>
<gene>
    <name evidence="4" type="ORF">SNAT2548_LOCUS28704</name>
</gene>
<keyword evidence="1" id="KW-0677">Repeat</keyword>
<name>A0A812T6F8_9DINO</name>
<dbReference type="Proteomes" id="UP000604046">
    <property type="component" value="Unassembled WGS sequence"/>
</dbReference>
<keyword evidence="5" id="KW-1185">Reference proteome</keyword>
<feature type="repeat" description="PPR" evidence="2">
    <location>
        <begin position="428"/>
        <end position="461"/>
    </location>
</feature>
<feature type="repeat" description="PPR" evidence="2">
    <location>
        <begin position="393"/>
        <end position="427"/>
    </location>
</feature>
<dbReference type="InterPro" id="IPR006145">
    <property type="entry name" value="PsdUridine_synth_RsuA/RluA"/>
</dbReference>
<evidence type="ECO:0000256" key="1">
    <source>
        <dbReference type="ARBA" id="ARBA00022737"/>
    </source>
</evidence>
<dbReference type="Pfam" id="PF01535">
    <property type="entry name" value="PPR"/>
    <property type="match status" value="1"/>
</dbReference>
<dbReference type="SUPFAM" id="SSF55120">
    <property type="entry name" value="Pseudouridine synthase"/>
    <property type="match status" value="1"/>
</dbReference>
<feature type="repeat" description="PPR" evidence="2">
    <location>
        <begin position="290"/>
        <end position="324"/>
    </location>
</feature>
<accession>A0A812T6F8</accession>
<dbReference type="Pfam" id="PF00849">
    <property type="entry name" value="PseudoU_synth_2"/>
    <property type="match status" value="1"/>
</dbReference>
<dbReference type="PANTHER" id="PTHR47447:SF17">
    <property type="entry name" value="OS12G0638900 PROTEIN"/>
    <property type="match status" value="1"/>
</dbReference>
<feature type="domain" description="Pseudouridine synthase RsuA/RluA-like" evidence="3">
    <location>
        <begin position="587"/>
        <end position="760"/>
    </location>
</feature>
<dbReference type="InterPro" id="IPR011990">
    <property type="entry name" value="TPR-like_helical_dom_sf"/>
</dbReference>
<protein>
    <recommendedName>
        <fullName evidence="3">Pseudouridine synthase RsuA/RluA-like domain-containing protein</fullName>
    </recommendedName>
</protein>
<evidence type="ECO:0000256" key="2">
    <source>
        <dbReference type="PROSITE-ProRule" id="PRU00708"/>
    </source>
</evidence>
<dbReference type="InterPro" id="IPR020103">
    <property type="entry name" value="PsdUridine_synth_cat_dom_sf"/>
</dbReference>
<dbReference type="EMBL" id="CAJNDS010002526">
    <property type="protein sequence ID" value="CAE7512735.1"/>
    <property type="molecule type" value="Genomic_DNA"/>
</dbReference>
<evidence type="ECO:0000259" key="3">
    <source>
        <dbReference type="Pfam" id="PF00849"/>
    </source>
</evidence>
<reference evidence="4" key="1">
    <citation type="submission" date="2021-02" db="EMBL/GenBank/DDBJ databases">
        <authorList>
            <person name="Dougan E. K."/>
            <person name="Rhodes N."/>
            <person name="Thang M."/>
            <person name="Chan C."/>
        </authorList>
    </citation>
    <scope>NUCLEOTIDE SEQUENCE</scope>
</reference>
<comment type="caution">
    <text evidence="4">The sequence shown here is derived from an EMBL/GenBank/DDBJ whole genome shotgun (WGS) entry which is preliminary data.</text>
</comment>
<proteinExistence type="predicted"/>
<dbReference type="CDD" id="cd02869">
    <property type="entry name" value="PseudoU_synth_RluA_like"/>
    <property type="match status" value="1"/>
</dbReference>
<evidence type="ECO:0000313" key="5">
    <source>
        <dbReference type="Proteomes" id="UP000604046"/>
    </source>
</evidence>
<feature type="repeat" description="PPR" evidence="2">
    <location>
        <begin position="462"/>
        <end position="496"/>
    </location>
</feature>
<evidence type="ECO:0000313" key="4">
    <source>
        <dbReference type="EMBL" id="CAE7512735.1"/>
    </source>
</evidence>
<dbReference type="GO" id="GO:0001522">
    <property type="term" value="P:pseudouridine synthesis"/>
    <property type="evidence" value="ECO:0007669"/>
    <property type="project" value="InterPro"/>
</dbReference>
<dbReference type="PROSITE" id="PS51375">
    <property type="entry name" value="PPR"/>
    <property type="match status" value="4"/>
</dbReference>
<dbReference type="Pfam" id="PF13041">
    <property type="entry name" value="PPR_2"/>
    <property type="match status" value="1"/>
</dbReference>
<dbReference type="OrthoDB" id="185373at2759"/>
<dbReference type="NCBIfam" id="TIGR00756">
    <property type="entry name" value="PPR"/>
    <property type="match status" value="1"/>
</dbReference>
<dbReference type="AlphaFoldDB" id="A0A812T6F8"/>